<evidence type="ECO:0000313" key="10">
    <source>
        <dbReference type="Proteomes" id="UP000179227"/>
    </source>
</evidence>
<keyword evidence="7" id="KW-0521">NADP</keyword>
<dbReference type="InterPro" id="IPR023753">
    <property type="entry name" value="FAD/NAD-binding_dom"/>
</dbReference>
<evidence type="ECO:0000256" key="4">
    <source>
        <dbReference type="ARBA" id="ARBA00023157"/>
    </source>
</evidence>
<comment type="caution">
    <text evidence="9">The sequence shown here is derived from an EMBL/GenBank/DDBJ whole genome shotgun (WGS) entry which is preliminary data.</text>
</comment>
<keyword evidence="2 6" id="KW-0274">FAD</keyword>
<organism evidence="9 10">
    <name type="scientific">Candidatus Curtissbacteria bacterium RIFCSPLOWO2_01_FULL_42_26</name>
    <dbReference type="NCBI Taxonomy" id="1797729"/>
    <lineage>
        <taxon>Bacteria</taxon>
        <taxon>Candidatus Curtissiibacteriota</taxon>
    </lineage>
</organism>
<dbReference type="STRING" id="1797729.A3A60_03625"/>
<keyword evidence="3 6" id="KW-0560">Oxidoreductase</keyword>
<evidence type="ECO:0000256" key="2">
    <source>
        <dbReference type="ARBA" id="ARBA00022827"/>
    </source>
</evidence>
<dbReference type="EC" id="1.8.1.9" evidence="6"/>
<dbReference type="Gene3D" id="3.50.50.60">
    <property type="entry name" value="FAD/NAD(P)-binding domain"/>
    <property type="match status" value="2"/>
</dbReference>
<evidence type="ECO:0000256" key="3">
    <source>
        <dbReference type="ARBA" id="ARBA00023002"/>
    </source>
</evidence>
<comment type="catalytic activity">
    <reaction evidence="6">
        <text>[thioredoxin]-dithiol + NADP(+) = [thioredoxin]-disulfide + NADPH + H(+)</text>
        <dbReference type="Rhea" id="RHEA:20345"/>
        <dbReference type="Rhea" id="RHEA-COMP:10698"/>
        <dbReference type="Rhea" id="RHEA-COMP:10700"/>
        <dbReference type="ChEBI" id="CHEBI:15378"/>
        <dbReference type="ChEBI" id="CHEBI:29950"/>
        <dbReference type="ChEBI" id="CHEBI:50058"/>
        <dbReference type="ChEBI" id="CHEBI:57783"/>
        <dbReference type="ChEBI" id="CHEBI:58349"/>
        <dbReference type="EC" id="1.8.1.9"/>
    </reaction>
</comment>
<dbReference type="Proteomes" id="UP000179227">
    <property type="component" value="Unassembled WGS sequence"/>
</dbReference>
<evidence type="ECO:0000259" key="8">
    <source>
        <dbReference type="Pfam" id="PF07992"/>
    </source>
</evidence>
<keyword evidence="5 6" id="KW-0676">Redox-active center</keyword>
<gene>
    <name evidence="9" type="ORF">A3A60_03625</name>
</gene>
<accession>A0A1F5I3F1</accession>
<comment type="similarity">
    <text evidence="6">Belongs to the class-II pyridine nucleotide-disulfide oxidoreductase family.</text>
</comment>
<dbReference type="PANTHER" id="PTHR48105">
    <property type="entry name" value="THIOREDOXIN REDUCTASE 1-RELATED-RELATED"/>
    <property type="match status" value="1"/>
</dbReference>
<dbReference type="InterPro" id="IPR050097">
    <property type="entry name" value="Ferredoxin-NADP_redctase_2"/>
</dbReference>
<dbReference type="AlphaFoldDB" id="A0A1F5I3F1"/>
<sequence>MNDVKNVVIIGSGPAALTAAIYNARADLEPLVLAGVKWGGQLMLTTDVENYPGFPEGILGPELMEKFREQAKRFGAEIIAEDVGSVDFKSKPFKIISGAKTYQAKAVIIATGADTKWLGLPNEQRLIGRGISSCAPCDAFFFKGKKVIVVGGGDSAMEEALTLTKFATSVAIIHRRDEFRASKIMIERARANKKISFILSSEVVDVLGKDKVEGVKIKSSKDGSIREMPIDGIFVAIGHLPITDIFKGQVQLDEKGYVKKVTNDKRLTTNAGPLFGYQMMTSVEGVFVAGDVHDYHYRQAVTAAGYGCQAALEVERWLEA</sequence>
<dbReference type="NCBIfam" id="TIGR01292">
    <property type="entry name" value="TRX_reduct"/>
    <property type="match status" value="1"/>
</dbReference>
<evidence type="ECO:0000256" key="6">
    <source>
        <dbReference type="RuleBase" id="RU003880"/>
    </source>
</evidence>
<dbReference type="SUPFAM" id="SSF51905">
    <property type="entry name" value="FAD/NAD(P)-binding domain"/>
    <property type="match status" value="1"/>
</dbReference>
<comment type="cofactor">
    <cofactor evidence="7">
        <name>FAD</name>
        <dbReference type="ChEBI" id="CHEBI:57692"/>
    </cofactor>
    <text evidence="7">Binds 1 FAD per subunit.</text>
</comment>
<name>A0A1F5I3F1_9BACT</name>
<dbReference type="PRINTS" id="PR00368">
    <property type="entry name" value="FADPNR"/>
</dbReference>
<proteinExistence type="inferred from homology"/>
<dbReference type="GO" id="GO:0004791">
    <property type="term" value="F:thioredoxin-disulfide reductase (NADPH) activity"/>
    <property type="evidence" value="ECO:0007669"/>
    <property type="project" value="UniProtKB-UniRule"/>
</dbReference>
<dbReference type="InterPro" id="IPR008255">
    <property type="entry name" value="Pyr_nucl-diS_OxRdtase_2_AS"/>
</dbReference>
<evidence type="ECO:0000313" key="9">
    <source>
        <dbReference type="EMBL" id="OGE10916.1"/>
    </source>
</evidence>
<dbReference type="InterPro" id="IPR005982">
    <property type="entry name" value="Thioredox_Rdtase"/>
</dbReference>
<evidence type="ECO:0000256" key="1">
    <source>
        <dbReference type="ARBA" id="ARBA00022630"/>
    </source>
</evidence>
<dbReference type="Pfam" id="PF07992">
    <property type="entry name" value="Pyr_redox_2"/>
    <property type="match status" value="1"/>
</dbReference>
<dbReference type="EMBL" id="MFBS01000005">
    <property type="protein sequence ID" value="OGE10916.1"/>
    <property type="molecule type" value="Genomic_DNA"/>
</dbReference>
<protein>
    <recommendedName>
        <fullName evidence="6">Thioredoxin reductase</fullName>
        <ecNumber evidence="6">1.8.1.9</ecNumber>
    </recommendedName>
</protein>
<dbReference type="GO" id="GO:0019430">
    <property type="term" value="P:removal of superoxide radicals"/>
    <property type="evidence" value="ECO:0007669"/>
    <property type="project" value="UniProtKB-UniRule"/>
</dbReference>
<keyword evidence="4" id="KW-1015">Disulfide bond</keyword>
<keyword evidence="1 6" id="KW-0285">Flavoprotein</keyword>
<evidence type="ECO:0000256" key="5">
    <source>
        <dbReference type="ARBA" id="ARBA00023284"/>
    </source>
</evidence>
<dbReference type="InterPro" id="IPR036188">
    <property type="entry name" value="FAD/NAD-bd_sf"/>
</dbReference>
<dbReference type="PRINTS" id="PR00469">
    <property type="entry name" value="PNDRDTASEII"/>
</dbReference>
<comment type="subunit">
    <text evidence="6">Homodimer.</text>
</comment>
<reference evidence="9 10" key="1">
    <citation type="journal article" date="2016" name="Nat. Commun.">
        <title>Thousands of microbial genomes shed light on interconnected biogeochemical processes in an aquifer system.</title>
        <authorList>
            <person name="Anantharaman K."/>
            <person name="Brown C.T."/>
            <person name="Hug L.A."/>
            <person name="Sharon I."/>
            <person name="Castelle C.J."/>
            <person name="Probst A.J."/>
            <person name="Thomas B.C."/>
            <person name="Singh A."/>
            <person name="Wilkins M.J."/>
            <person name="Karaoz U."/>
            <person name="Brodie E.L."/>
            <person name="Williams K.H."/>
            <person name="Hubbard S.S."/>
            <person name="Banfield J.F."/>
        </authorList>
    </citation>
    <scope>NUCLEOTIDE SEQUENCE [LARGE SCALE GENOMIC DNA]</scope>
</reference>
<feature type="domain" description="FAD/NAD(P)-binding" evidence="8">
    <location>
        <begin position="6"/>
        <end position="305"/>
    </location>
</feature>
<evidence type="ECO:0000256" key="7">
    <source>
        <dbReference type="RuleBase" id="RU003881"/>
    </source>
</evidence>
<dbReference type="PROSITE" id="PS00573">
    <property type="entry name" value="PYRIDINE_REDOX_2"/>
    <property type="match status" value="1"/>
</dbReference>
<dbReference type="GO" id="GO:0005737">
    <property type="term" value="C:cytoplasm"/>
    <property type="evidence" value="ECO:0007669"/>
    <property type="project" value="InterPro"/>
</dbReference>